<proteinExistence type="inferred from homology"/>
<accession>A0A016VFC9</accession>
<sequence>MHVVKRTVATTLGPVNYFINRAETKGLESHAASQLSLPGISSLCTTLLFYKPVQSVNLRCSQGLVAIVPLSYANTSLITLAQVRLLAATVRRMVSSTELSPIEKAKRQAAYTCAEKNITNGCRLGVGSGSTVKYLVEYLEVSVKSGKLQNIVCVPTSFLTKKWLLDAGLPVTDLDGTPELDVCIDGADEVVDSHFTCIKGGGGCLAREKIVQHAAKKFFVIADSSKESVNLGEHYNHIPIEVLPFAASSVMRSLPRTEGGTVQLRMATKKCGPVITDNNNYIIDWAFEKNKPRDWKEIQLRLANTPGIVETGLFIGVVDKVYFAYPDGSVKELEAKKK</sequence>
<evidence type="ECO:0000256" key="1">
    <source>
        <dbReference type="ARBA" id="ARBA00001713"/>
    </source>
</evidence>
<dbReference type="GO" id="GO:0009052">
    <property type="term" value="P:pentose-phosphate shunt, non-oxidative branch"/>
    <property type="evidence" value="ECO:0007669"/>
    <property type="project" value="InterPro"/>
</dbReference>
<evidence type="ECO:0000313" key="7">
    <source>
        <dbReference type="EMBL" id="EYC25996.1"/>
    </source>
</evidence>
<protein>
    <recommendedName>
        <fullName evidence="4">ribose-5-phosphate isomerase</fullName>
        <ecNumber evidence="4">5.3.1.6</ecNumber>
    </recommendedName>
    <alternativeName>
        <fullName evidence="6">Phosphoriboisomerase</fullName>
    </alternativeName>
</protein>
<evidence type="ECO:0000256" key="6">
    <source>
        <dbReference type="ARBA" id="ARBA00029734"/>
    </source>
</evidence>
<keyword evidence="8" id="KW-1185">Reference proteome</keyword>
<comment type="pathway">
    <text evidence="2">Carbohydrate degradation; pentose phosphate pathway; D-ribose 5-phosphate from D-ribulose 5-phosphate (non-oxidative stage): step 1/1.</text>
</comment>
<dbReference type="STRING" id="53326.A0A016VFC9"/>
<organism evidence="7 8">
    <name type="scientific">Ancylostoma ceylanicum</name>
    <dbReference type="NCBI Taxonomy" id="53326"/>
    <lineage>
        <taxon>Eukaryota</taxon>
        <taxon>Metazoa</taxon>
        <taxon>Ecdysozoa</taxon>
        <taxon>Nematoda</taxon>
        <taxon>Chromadorea</taxon>
        <taxon>Rhabditida</taxon>
        <taxon>Rhabditina</taxon>
        <taxon>Rhabditomorpha</taxon>
        <taxon>Strongyloidea</taxon>
        <taxon>Ancylostomatidae</taxon>
        <taxon>Ancylostomatinae</taxon>
        <taxon>Ancylostoma</taxon>
    </lineage>
</organism>
<dbReference type="NCBIfam" id="TIGR00021">
    <property type="entry name" value="rpiA"/>
    <property type="match status" value="1"/>
</dbReference>
<dbReference type="NCBIfam" id="NF001924">
    <property type="entry name" value="PRK00702.1"/>
    <property type="match status" value="1"/>
</dbReference>
<keyword evidence="5" id="KW-0413">Isomerase</keyword>
<dbReference type="Proteomes" id="UP000024635">
    <property type="component" value="Unassembled WGS sequence"/>
</dbReference>
<dbReference type="UniPathway" id="UPA00115">
    <property type="reaction ID" value="UER00412"/>
</dbReference>
<dbReference type="EMBL" id="JARK01001347">
    <property type="protein sequence ID" value="EYC25996.1"/>
    <property type="molecule type" value="Genomic_DNA"/>
</dbReference>
<comment type="similarity">
    <text evidence="3">Belongs to the ribose 5-phosphate isomerase family.</text>
</comment>
<evidence type="ECO:0000256" key="4">
    <source>
        <dbReference type="ARBA" id="ARBA00011959"/>
    </source>
</evidence>
<dbReference type="Pfam" id="PF06026">
    <property type="entry name" value="Rib_5-P_isom_A"/>
    <property type="match status" value="1"/>
</dbReference>
<evidence type="ECO:0000256" key="5">
    <source>
        <dbReference type="ARBA" id="ARBA00023235"/>
    </source>
</evidence>
<evidence type="ECO:0000313" key="8">
    <source>
        <dbReference type="Proteomes" id="UP000024635"/>
    </source>
</evidence>
<dbReference type="Gene3D" id="3.30.70.260">
    <property type="match status" value="1"/>
</dbReference>
<gene>
    <name evidence="7" type="primary">Acey_s0011.g1501</name>
    <name evidence="7" type="synonym">Acey-rpia-1</name>
    <name evidence="7" type="ORF">Y032_0011g1501</name>
</gene>
<comment type="catalytic activity">
    <reaction evidence="1">
        <text>aldehydo-D-ribose 5-phosphate = D-ribulose 5-phosphate</text>
        <dbReference type="Rhea" id="RHEA:14657"/>
        <dbReference type="ChEBI" id="CHEBI:58121"/>
        <dbReference type="ChEBI" id="CHEBI:58273"/>
        <dbReference type="EC" id="5.3.1.6"/>
    </reaction>
</comment>
<dbReference type="SUPFAM" id="SSF75445">
    <property type="entry name" value="D-ribose-5-phosphate isomerase (RpiA), lid domain"/>
    <property type="match status" value="1"/>
</dbReference>
<comment type="caution">
    <text evidence="7">The sequence shown here is derived from an EMBL/GenBank/DDBJ whole genome shotgun (WGS) entry which is preliminary data.</text>
</comment>
<dbReference type="Gene3D" id="3.40.50.1360">
    <property type="match status" value="1"/>
</dbReference>
<name>A0A016VFC9_9BILA</name>
<dbReference type="InterPro" id="IPR004788">
    <property type="entry name" value="Ribose5P_isomerase_type_A"/>
</dbReference>
<dbReference type="PANTHER" id="PTHR11934:SF0">
    <property type="entry name" value="RIBOSE-5-PHOSPHATE ISOMERASE"/>
    <property type="match status" value="1"/>
</dbReference>
<evidence type="ECO:0000256" key="3">
    <source>
        <dbReference type="ARBA" id="ARBA00008088"/>
    </source>
</evidence>
<dbReference type="InterPro" id="IPR037171">
    <property type="entry name" value="NagB/RpiA_transferase-like"/>
</dbReference>
<dbReference type="OrthoDB" id="1555531at2759"/>
<dbReference type="AlphaFoldDB" id="A0A016VFC9"/>
<dbReference type="GO" id="GO:0006014">
    <property type="term" value="P:D-ribose metabolic process"/>
    <property type="evidence" value="ECO:0007669"/>
    <property type="project" value="TreeGrafter"/>
</dbReference>
<dbReference type="CDD" id="cd01398">
    <property type="entry name" value="RPI_A"/>
    <property type="match status" value="1"/>
</dbReference>
<dbReference type="EC" id="5.3.1.6" evidence="4"/>
<dbReference type="FunFam" id="3.40.50.1360:FF:000001">
    <property type="entry name" value="Ribose-5-phosphate isomerase A"/>
    <property type="match status" value="1"/>
</dbReference>
<dbReference type="PANTHER" id="PTHR11934">
    <property type="entry name" value="RIBOSE-5-PHOSPHATE ISOMERASE"/>
    <property type="match status" value="1"/>
</dbReference>
<dbReference type="GO" id="GO:0005737">
    <property type="term" value="C:cytoplasm"/>
    <property type="evidence" value="ECO:0007669"/>
    <property type="project" value="TreeGrafter"/>
</dbReference>
<evidence type="ECO:0000256" key="2">
    <source>
        <dbReference type="ARBA" id="ARBA00004988"/>
    </source>
</evidence>
<dbReference type="SUPFAM" id="SSF100950">
    <property type="entry name" value="NagB/RpiA/CoA transferase-like"/>
    <property type="match status" value="1"/>
</dbReference>
<dbReference type="FunFam" id="3.30.70.260:FF:000018">
    <property type="entry name" value="Ribose-5-phosphate isomerase A"/>
    <property type="match status" value="1"/>
</dbReference>
<dbReference type="GO" id="GO:0004751">
    <property type="term" value="F:ribose-5-phosphate isomerase activity"/>
    <property type="evidence" value="ECO:0007669"/>
    <property type="project" value="UniProtKB-EC"/>
</dbReference>
<reference evidence="8" key="1">
    <citation type="journal article" date="2015" name="Nat. Genet.">
        <title>The genome and transcriptome of the zoonotic hookworm Ancylostoma ceylanicum identify infection-specific gene families.</title>
        <authorList>
            <person name="Schwarz E.M."/>
            <person name="Hu Y."/>
            <person name="Antoshechkin I."/>
            <person name="Miller M.M."/>
            <person name="Sternberg P.W."/>
            <person name="Aroian R.V."/>
        </authorList>
    </citation>
    <scope>NUCLEOTIDE SEQUENCE</scope>
    <source>
        <strain evidence="8">HY135</strain>
    </source>
</reference>